<dbReference type="AlphaFoldDB" id="A0AAN9U9Q4"/>
<keyword evidence="3" id="KW-1185">Reference proteome</keyword>
<dbReference type="EMBL" id="JAJSPL020000013">
    <property type="protein sequence ID" value="KAK7743548.1"/>
    <property type="molecule type" value="Genomic_DNA"/>
</dbReference>
<proteinExistence type="predicted"/>
<evidence type="ECO:0000313" key="2">
    <source>
        <dbReference type="EMBL" id="KAK7743548.1"/>
    </source>
</evidence>
<reference evidence="2 3" key="1">
    <citation type="journal article" date="2023" name="PLoS ONE">
        <title>Cytospora paraplurivora sp. nov. isolated from orchards with fruit tree decline syndrome in Ontario, Canada.</title>
        <authorList>
            <person name="Ilyukhin E."/>
            <person name="Nguyen H.D.T."/>
            <person name="Castle A.J."/>
            <person name="Ellouze W."/>
        </authorList>
    </citation>
    <scope>NUCLEOTIDE SEQUENCE [LARGE SCALE GENOMIC DNA]</scope>
    <source>
        <strain evidence="2 3">FDS-564</strain>
    </source>
</reference>
<organism evidence="2 3">
    <name type="scientific">Cytospora paraplurivora</name>
    <dbReference type="NCBI Taxonomy" id="2898453"/>
    <lineage>
        <taxon>Eukaryota</taxon>
        <taxon>Fungi</taxon>
        <taxon>Dikarya</taxon>
        <taxon>Ascomycota</taxon>
        <taxon>Pezizomycotina</taxon>
        <taxon>Sordariomycetes</taxon>
        <taxon>Sordariomycetidae</taxon>
        <taxon>Diaporthales</taxon>
        <taxon>Cytosporaceae</taxon>
        <taxon>Cytospora</taxon>
    </lineage>
</organism>
<feature type="region of interest" description="Disordered" evidence="1">
    <location>
        <begin position="123"/>
        <end position="153"/>
    </location>
</feature>
<sequence>MVTLLRAAARDALSRSYGALKAVPTTKNPGPEPSNGEVIGIAMMATGFNLPNMAFMDGLGGQPPPTWRADTESGFAVFTDNPSWAGLFYHDLSAPETEEWFLKLTNQNLKAFFEGGEYAYAGRNTSQKTRKKKEKNLNADGGQSDSTNAEAIA</sequence>
<comment type="caution">
    <text evidence="2">The sequence shown here is derived from an EMBL/GenBank/DDBJ whole genome shotgun (WGS) entry which is preliminary data.</text>
</comment>
<dbReference type="Proteomes" id="UP001320245">
    <property type="component" value="Unassembled WGS sequence"/>
</dbReference>
<evidence type="ECO:0000256" key="1">
    <source>
        <dbReference type="SAM" id="MobiDB-lite"/>
    </source>
</evidence>
<name>A0AAN9U9Q4_9PEZI</name>
<accession>A0AAN9U9Q4</accession>
<feature type="compositionally biased region" description="Polar residues" evidence="1">
    <location>
        <begin position="141"/>
        <end position="153"/>
    </location>
</feature>
<evidence type="ECO:0000313" key="3">
    <source>
        <dbReference type="Proteomes" id="UP001320245"/>
    </source>
</evidence>
<protein>
    <submittedName>
        <fullName evidence="2">Uncharacterized protein</fullName>
    </submittedName>
</protein>
<gene>
    <name evidence="2" type="ORF">SLS53_004082</name>
</gene>